<dbReference type="Pfam" id="PF01231">
    <property type="entry name" value="IDO"/>
    <property type="match status" value="1"/>
</dbReference>
<evidence type="ECO:0000259" key="11">
    <source>
        <dbReference type="PROSITE" id="PS50255"/>
    </source>
</evidence>
<dbReference type="SUPFAM" id="SSF140959">
    <property type="entry name" value="Indolic compounds 2,3-dioxygenase-like"/>
    <property type="match status" value="1"/>
</dbReference>
<dbReference type="InterPro" id="IPR000898">
    <property type="entry name" value="Indolamine_dOase"/>
</dbReference>
<dbReference type="InterPro" id="IPR036400">
    <property type="entry name" value="Cyt_B5-like_heme/steroid_sf"/>
</dbReference>
<accession>A0A0G2F2B6</accession>
<evidence type="ECO:0000256" key="7">
    <source>
        <dbReference type="ARBA" id="ARBA00023004"/>
    </source>
</evidence>
<dbReference type="InterPro" id="IPR037217">
    <property type="entry name" value="Trp/Indoleamine_2_3_dOase-like"/>
</dbReference>
<feature type="region of interest" description="Disordered" evidence="10">
    <location>
        <begin position="1360"/>
        <end position="1500"/>
    </location>
</feature>
<dbReference type="PROSITE" id="PS50255">
    <property type="entry name" value="CYTOCHROME_B5_2"/>
    <property type="match status" value="1"/>
</dbReference>
<comment type="caution">
    <text evidence="12">The sequence shown here is derived from an EMBL/GenBank/DDBJ whole genome shotgun (WGS) entry which is preliminary data.</text>
</comment>
<dbReference type="SUPFAM" id="SSF52343">
    <property type="entry name" value="Ferredoxin reductase-like, C-terminal NADP-linked domain"/>
    <property type="match status" value="1"/>
</dbReference>
<protein>
    <recommendedName>
        <fullName evidence="8">NADPH--hemoprotein reductase</fullName>
        <ecNumber evidence="8">1.6.2.4</ecNumber>
    </recommendedName>
</protein>
<feature type="compositionally biased region" description="Low complexity" evidence="10">
    <location>
        <begin position="1455"/>
        <end position="1464"/>
    </location>
</feature>
<dbReference type="EC" id="1.6.2.4" evidence="8"/>
<dbReference type="SUPFAM" id="SSF63380">
    <property type="entry name" value="Riboflavin synthase domain-like"/>
    <property type="match status" value="1"/>
</dbReference>
<dbReference type="InterPro" id="IPR039261">
    <property type="entry name" value="FNR_nucleotide-bd"/>
</dbReference>
<feature type="domain" description="Cytochrome b5 heme-binding" evidence="11">
    <location>
        <begin position="925"/>
        <end position="992"/>
    </location>
</feature>
<gene>
    <name evidence="12" type="ORF">UCRPC4_g00583</name>
</gene>
<evidence type="ECO:0000256" key="2">
    <source>
        <dbReference type="ARBA" id="ARBA00007119"/>
    </source>
</evidence>
<feature type="compositionally biased region" description="Pro residues" evidence="10">
    <location>
        <begin position="1405"/>
        <end position="1416"/>
    </location>
</feature>
<dbReference type="GO" id="GO:0050660">
    <property type="term" value="F:flavin adenine dinucleotide binding"/>
    <property type="evidence" value="ECO:0007669"/>
    <property type="project" value="TreeGrafter"/>
</dbReference>
<dbReference type="InterPro" id="IPR001199">
    <property type="entry name" value="Cyt_B5-like_heme/steroid-bd"/>
</dbReference>
<dbReference type="GO" id="GO:0046872">
    <property type="term" value="F:metal ion binding"/>
    <property type="evidence" value="ECO:0007669"/>
    <property type="project" value="UniProtKB-KW"/>
</dbReference>
<dbReference type="EMBL" id="LCWF01000013">
    <property type="protein sequence ID" value="KKY28416.1"/>
    <property type="molecule type" value="Genomic_DNA"/>
</dbReference>
<dbReference type="OrthoDB" id="260519at2759"/>
<dbReference type="SMART" id="SM01117">
    <property type="entry name" value="Cyt-b5"/>
    <property type="match status" value="1"/>
</dbReference>
<keyword evidence="7" id="KW-0408">Iron</keyword>
<sequence>MHAIKELQNTRGVKSLDTLNVNDQDLLAVALGAPARQVLLRAEEVGSKTGWRDGYLSREFGFCPPDANEAAGALANSPGRVWSNLCERMPGCVARGRARESIAALPIVEGTADIIPDRALWAALVALGMLCSIYRYEEKHNGSEGINLGQQVTKINVEMSDALGDEVKGIPRSIGLPYVQVSLRMGRQIPHLTFFDQSSYNIKVIDAASTYPYVGRFDNTELRWPMFGDSAEIAFLKGCAETSASFQHGVDAIAGCQEHVMNRNEEGLLCELIRLKEILERMPNAFHSISLNENSGKNYVSPAEWVRWAKFSAPLSKRCPATSGLQFPPYLLMDAFLGRKKYDSFLGAEGVHLRAWLPSNLRAFIAAIEYHYPIPEFVAKSNNQKLKGVLDGVVEAYTGERGFMGTHRYKVFGLLEVAAKTGRTETNGNSGSAQVNTRPWEETHQAFSDAMKERLEPFRGPLQVQPHEIRGTFEECRYMAKIHSRSFVDSDPERSLARVTIDIQDTGITFQPGDRLAIMPLNSWQECAKVAAALGLVDLLDMTVELDNTWQRFAERLYGDTPRAGQGLTVKDILRRGRLGPLTKELVTKLHSMLRASSSTILQLLATNEWPINASLGDLLQAVLEDTPSHLIDQAFSLSGNLSWLCDIIPVEVPRTYSISNFSEELLPSYVELTVSRSCSELNSTFAGGKKITRHGVSSGFLNPPLSSNEELVSEDETLLVGVSRPFSFQLPVDTVAPCAFFAGGSGIAPFRSFWQARAGRTFGRNILYLGVQSRAKLCYEDELRQLVNAGFMEVHTAFSRDRRGLVYDEVLQDLVEREMEPRYLDSLIIEQGQMVCDLVMSKKQGGQGGHLYVCGSLSVFDTVMSGIRKAIYNHRTATMQSADMILNTAFAERRFMLDVFMTPKSLPYDGSTIPLSALAKNTAHRQGGRLWIAVHGKVYDVTDFGPMHPGGSNIIRSNAGVDCSNSFDLLAHTTNPEVTSLLNKYFVGHLRPRPEFHHSKELNDLYDLWAGYLRTCVETLVAHQFEVGEMGDIMESSHLWFQGDLFNMGGVRRFYHYQSRLLLGGFSALFGAKLQEIYLKLSFALVSNVHSPDPQGLPDVLGIIARAKSSASAVKTSKEISQIGQFICDSEAARFHERGILTYARSSVQLDIELLEDIREEACQGMDALDSVMGLDAQSDSHRTALVSTFLVHMLERMAKRLEIFYSKVAQSSVYHPRAERHPARTRWQFIRSKVRDGTFLTMIKPMEAHKQSFQTVRPEDGPIGFDKIITQIQRNISSLQKPTTAKPMDLTEQHMARAQLSSNGPSTFESYERNNAIQHMSTFMKDNMSALRRYSRNIPADITFDQLENMYAIATEKHPLHGFPTPPSSRSSSRSPTGSSIDSARLKDVRHDGLPNRGLPAPVMSPPSSPPTVPSNPTDAIASAITKMNLRMKSNDYRPANTPRKFDHVRTPSQNSQRSVRSAARRDSVHSQNQSIGTPRTLERRATSSSASSGGNSSLRTLKLVTNLSGTVGDGYARRNRLPNSMA</sequence>
<dbReference type="Pfam" id="PF00173">
    <property type="entry name" value="Cyt-b5"/>
    <property type="match status" value="1"/>
</dbReference>
<dbReference type="InterPro" id="IPR003097">
    <property type="entry name" value="CysJ-like_FAD-binding"/>
</dbReference>
<dbReference type="Gene3D" id="1.20.990.10">
    <property type="entry name" value="NADPH-cytochrome p450 Reductase, Chain A, domain 3"/>
    <property type="match status" value="1"/>
</dbReference>
<dbReference type="InterPro" id="IPR023173">
    <property type="entry name" value="NADPH_Cyt_P450_Rdtase_alpha"/>
</dbReference>
<dbReference type="Gene3D" id="1.20.58.480">
    <property type="match status" value="1"/>
</dbReference>
<keyword evidence="6" id="KW-0560">Oxidoreductase</keyword>
<proteinExistence type="inferred from homology"/>
<dbReference type="GO" id="GO:0019441">
    <property type="term" value="P:L-tryptophan catabolic process to kynurenine"/>
    <property type="evidence" value="ECO:0007669"/>
    <property type="project" value="InterPro"/>
</dbReference>
<dbReference type="InterPro" id="IPR017938">
    <property type="entry name" value="Riboflavin_synthase-like_b-brl"/>
</dbReference>
<evidence type="ECO:0000256" key="3">
    <source>
        <dbReference type="ARBA" id="ARBA00022630"/>
    </source>
</evidence>
<keyword evidence="13" id="KW-1185">Reference proteome</keyword>
<dbReference type="GO" id="GO:0010181">
    <property type="term" value="F:FMN binding"/>
    <property type="evidence" value="ECO:0007669"/>
    <property type="project" value="TreeGrafter"/>
</dbReference>
<dbReference type="GO" id="GO:0003958">
    <property type="term" value="F:NADPH-hemoprotein reductase activity"/>
    <property type="evidence" value="ECO:0007669"/>
    <property type="project" value="UniProtKB-EC"/>
</dbReference>
<dbReference type="Pfam" id="PF00667">
    <property type="entry name" value="FAD_binding_1"/>
    <property type="match status" value="1"/>
</dbReference>
<feature type="compositionally biased region" description="Basic and acidic residues" evidence="10">
    <location>
        <begin position="1386"/>
        <end position="1396"/>
    </location>
</feature>
<organism evidence="12 13">
    <name type="scientific">Phaeomoniella chlamydospora</name>
    <name type="common">Phaeoacremonium chlamydosporum</name>
    <dbReference type="NCBI Taxonomy" id="158046"/>
    <lineage>
        <taxon>Eukaryota</taxon>
        <taxon>Fungi</taxon>
        <taxon>Dikarya</taxon>
        <taxon>Ascomycota</taxon>
        <taxon>Pezizomycotina</taxon>
        <taxon>Eurotiomycetes</taxon>
        <taxon>Chaetothyriomycetidae</taxon>
        <taxon>Phaeomoniellales</taxon>
        <taxon>Phaeomoniellaceae</taxon>
        <taxon>Phaeomoniella</taxon>
    </lineage>
</organism>
<dbReference type="Pfam" id="PF00175">
    <property type="entry name" value="NAD_binding_1"/>
    <property type="match status" value="1"/>
</dbReference>
<keyword evidence="5" id="KW-0274">FAD</keyword>
<reference evidence="12 13" key="1">
    <citation type="submission" date="2015-05" db="EMBL/GenBank/DDBJ databases">
        <title>Distinctive expansion of gene families associated with plant cell wall degradation and secondary metabolism in the genomes of grapevine trunk pathogens.</title>
        <authorList>
            <person name="Lawrence D.P."/>
            <person name="Travadon R."/>
            <person name="Rolshausen P.E."/>
            <person name="Baumgartner K."/>
        </authorList>
    </citation>
    <scope>NUCLEOTIDE SEQUENCE [LARGE SCALE GENOMIC DNA]</scope>
    <source>
        <strain evidence="12">UCRPC4</strain>
    </source>
</reference>
<dbReference type="Proteomes" id="UP000053317">
    <property type="component" value="Unassembled WGS sequence"/>
</dbReference>
<dbReference type="Gene3D" id="3.40.50.80">
    <property type="entry name" value="Nucleotide-binding domain of ferredoxin-NADP reductase (FNR) module"/>
    <property type="match status" value="1"/>
</dbReference>
<dbReference type="PANTHER" id="PTHR19384">
    <property type="entry name" value="NITRIC OXIDE SYNTHASE-RELATED"/>
    <property type="match status" value="1"/>
</dbReference>
<evidence type="ECO:0000256" key="1">
    <source>
        <dbReference type="ARBA" id="ARBA00001974"/>
    </source>
</evidence>
<evidence type="ECO:0000313" key="13">
    <source>
        <dbReference type="Proteomes" id="UP000053317"/>
    </source>
</evidence>
<dbReference type="InterPro" id="IPR001433">
    <property type="entry name" value="OxRdtase_FAD/NAD-bd"/>
</dbReference>
<evidence type="ECO:0000256" key="6">
    <source>
        <dbReference type="ARBA" id="ARBA00023002"/>
    </source>
</evidence>
<dbReference type="GO" id="GO:0020037">
    <property type="term" value="F:heme binding"/>
    <property type="evidence" value="ECO:0007669"/>
    <property type="project" value="InterPro"/>
</dbReference>
<feature type="compositionally biased region" description="Low complexity" evidence="10">
    <location>
        <begin position="1370"/>
        <end position="1382"/>
    </location>
</feature>
<dbReference type="PRINTS" id="PR00371">
    <property type="entry name" value="FPNCR"/>
</dbReference>
<dbReference type="GO" id="GO:0016702">
    <property type="term" value="F:oxidoreductase activity, acting on single donors with incorporation of molecular oxygen, incorporation of two atoms of oxygen"/>
    <property type="evidence" value="ECO:0007669"/>
    <property type="project" value="UniProtKB-ARBA"/>
</dbReference>
<dbReference type="InterPro" id="IPR001709">
    <property type="entry name" value="Flavoprot_Pyr_Nucl_cyt_Rdtase"/>
</dbReference>
<comment type="similarity">
    <text evidence="2">Belongs to the indoleamine 2,3-dioxygenase family.</text>
</comment>
<dbReference type="PANTHER" id="PTHR19384:SF17">
    <property type="entry name" value="NADPH--CYTOCHROME P450 REDUCTASE"/>
    <property type="match status" value="1"/>
</dbReference>
<feature type="compositionally biased region" description="Low complexity" evidence="10">
    <location>
        <begin position="1490"/>
        <end position="1500"/>
    </location>
</feature>
<evidence type="ECO:0000256" key="4">
    <source>
        <dbReference type="ARBA" id="ARBA00022723"/>
    </source>
</evidence>
<dbReference type="Gene3D" id="3.10.120.10">
    <property type="entry name" value="Cytochrome b5-like heme/steroid binding domain"/>
    <property type="match status" value="1"/>
</dbReference>
<comment type="cofactor">
    <cofactor evidence="1">
        <name>FAD</name>
        <dbReference type="ChEBI" id="CHEBI:57692"/>
    </cofactor>
</comment>
<dbReference type="GO" id="GO:0005829">
    <property type="term" value="C:cytosol"/>
    <property type="evidence" value="ECO:0007669"/>
    <property type="project" value="TreeGrafter"/>
</dbReference>
<reference evidence="12 13" key="2">
    <citation type="submission" date="2015-05" db="EMBL/GenBank/DDBJ databases">
        <authorList>
            <person name="Morales-Cruz A."/>
            <person name="Amrine K.C."/>
            <person name="Cantu D."/>
        </authorList>
    </citation>
    <scope>NUCLEOTIDE SEQUENCE [LARGE SCALE GENOMIC DNA]</scope>
    <source>
        <strain evidence="12">UCRPC4</strain>
    </source>
</reference>
<evidence type="ECO:0000313" key="12">
    <source>
        <dbReference type="EMBL" id="KKY28416.1"/>
    </source>
</evidence>
<evidence type="ECO:0000256" key="5">
    <source>
        <dbReference type="ARBA" id="ARBA00022827"/>
    </source>
</evidence>
<keyword evidence="3" id="KW-0285">Flavoprotein</keyword>
<evidence type="ECO:0000256" key="10">
    <source>
        <dbReference type="SAM" id="MobiDB-lite"/>
    </source>
</evidence>
<name>A0A0G2F2B6_PHACM</name>
<evidence type="ECO:0000256" key="8">
    <source>
        <dbReference type="ARBA" id="ARBA00023797"/>
    </source>
</evidence>
<evidence type="ECO:0000256" key="9">
    <source>
        <dbReference type="ARBA" id="ARBA00049342"/>
    </source>
</evidence>
<comment type="catalytic activity">
    <reaction evidence="9">
        <text>2 oxidized [cytochrome P450] + NADPH = 2 reduced [cytochrome P450] + NADP(+) + H(+)</text>
        <dbReference type="Rhea" id="RHEA:24040"/>
        <dbReference type="Rhea" id="RHEA-COMP:14627"/>
        <dbReference type="Rhea" id="RHEA-COMP:14628"/>
        <dbReference type="ChEBI" id="CHEBI:15378"/>
        <dbReference type="ChEBI" id="CHEBI:55376"/>
        <dbReference type="ChEBI" id="CHEBI:57783"/>
        <dbReference type="ChEBI" id="CHEBI:58349"/>
        <dbReference type="ChEBI" id="CHEBI:60344"/>
        <dbReference type="EC" id="1.6.2.4"/>
    </reaction>
</comment>
<dbReference type="SUPFAM" id="SSF55856">
    <property type="entry name" value="Cytochrome b5-like heme/steroid binding domain"/>
    <property type="match status" value="1"/>
</dbReference>
<keyword evidence="4" id="KW-0479">Metal-binding</keyword>
<dbReference type="Gene3D" id="2.40.30.10">
    <property type="entry name" value="Translation factors"/>
    <property type="match status" value="1"/>
</dbReference>